<comment type="caution">
    <text evidence="1">The sequence shown here is derived from an EMBL/GenBank/DDBJ whole genome shotgun (WGS) entry which is preliminary data.</text>
</comment>
<accession>A0ABP1RUB3</accession>
<keyword evidence="2" id="KW-1185">Reference proteome</keyword>
<dbReference type="EMBL" id="CAXLJM020000110">
    <property type="protein sequence ID" value="CAL8135989.1"/>
    <property type="molecule type" value="Genomic_DNA"/>
</dbReference>
<evidence type="ECO:0000313" key="2">
    <source>
        <dbReference type="Proteomes" id="UP001642540"/>
    </source>
</evidence>
<sequence length="118" mass="13290">MSRVIVRNESLLNSLMVAESSELRDILSNATEDNILALSDIIANILEGNLEIDSKTHTKLKPYLISLRKFAHSFLTSSPIKNKRKWILKLYKEVTYLILPLFNALGSILVDTLTNTCA</sequence>
<evidence type="ECO:0000313" key="1">
    <source>
        <dbReference type="EMBL" id="CAL8135989.1"/>
    </source>
</evidence>
<organism evidence="1 2">
    <name type="scientific">Orchesella dallaii</name>
    <dbReference type="NCBI Taxonomy" id="48710"/>
    <lineage>
        <taxon>Eukaryota</taxon>
        <taxon>Metazoa</taxon>
        <taxon>Ecdysozoa</taxon>
        <taxon>Arthropoda</taxon>
        <taxon>Hexapoda</taxon>
        <taxon>Collembola</taxon>
        <taxon>Entomobryomorpha</taxon>
        <taxon>Entomobryoidea</taxon>
        <taxon>Orchesellidae</taxon>
        <taxon>Orchesellinae</taxon>
        <taxon>Orchesella</taxon>
    </lineage>
</organism>
<name>A0ABP1RUB3_9HEXA</name>
<dbReference type="Proteomes" id="UP001642540">
    <property type="component" value="Unassembled WGS sequence"/>
</dbReference>
<proteinExistence type="predicted"/>
<reference evidence="1 2" key="1">
    <citation type="submission" date="2024-08" db="EMBL/GenBank/DDBJ databases">
        <authorList>
            <person name="Cucini C."/>
            <person name="Frati F."/>
        </authorList>
    </citation>
    <scope>NUCLEOTIDE SEQUENCE [LARGE SCALE GENOMIC DNA]</scope>
</reference>
<gene>
    <name evidence="1" type="ORF">ODALV1_LOCUS26233</name>
</gene>
<protein>
    <submittedName>
        <fullName evidence="1">Uncharacterized protein</fullName>
    </submittedName>
</protein>